<name>A0AA49JFG5_9BACT</name>
<evidence type="ECO:0000256" key="1">
    <source>
        <dbReference type="ARBA" id="ARBA00005104"/>
    </source>
</evidence>
<evidence type="ECO:0000256" key="3">
    <source>
        <dbReference type="ARBA" id="ARBA00023002"/>
    </source>
</evidence>
<dbReference type="Gene3D" id="3.40.430.10">
    <property type="entry name" value="Dihydrofolate Reductase, subunit A"/>
    <property type="match status" value="1"/>
</dbReference>
<dbReference type="Pfam" id="PF01872">
    <property type="entry name" value="RibD_C"/>
    <property type="match status" value="1"/>
</dbReference>
<dbReference type="SUPFAM" id="SSF53597">
    <property type="entry name" value="Dihydrofolate reductase-like"/>
    <property type="match status" value="1"/>
</dbReference>
<proteinExistence type="predicted"/>
<dbReference type="InterPro" id="IPR002734">
    <property type="entry name" value="RibDG_C"/>
</dbReference>
<dbReference type="PANTHER" id="PTHR38011">
    <property type="entry name" value="DIHYDROFOLATE REDUCTASE FAMILY PROTEIN (AFU_ORTHOLOGUE AFUA_8G06820)"/>
    <property type="match status" value="1"/>
</dbReference>
<dbReference type="GO" id="GO:0009231">
    <property type="term" value="P:riboflavin biosynthetic process"/>
    <property type="evidence" value="ECO:0007669"/>
    <property type="project" value="InterPro"/>
</dbReference>
<protein>
    <submittedName>
        <fullName evidence="5">RibD family protein</fullName>
    </submittedName>
</protein>
<reference evidence="5" key="2">
    <citation type="journal article" date="2024" name="Antonie Van Leeuwenhoek">
        <title>Roseihalotalea indica gen. nov., sp. nov., a halophilic Bacteroidetes from mesopelagic Southwest Indian Ocean with higher carbohydrate metabolic potential.</title>
        <authorList>
            <person name="Chen B."/>
            <person name="Zhang M."/>
            <person name="Lin D."/>
            <person name="Ye J."/>
            <person name="Tang K."/>
        </authorList>
    </citation>
    <scope>NUCLEOTIDE SEQUENCE</scope>
    <source>
        <strain evidence="5">TK19036</strain>
    </source>
</reference>
<keyword evidence="3" id="KW-0560">Oxidoreductase</keyword>
<evidence type="ECO:0000313" key="5">
    <source>
        <dbReference type="EMBL" id="WKN35020.1"/>
    </source>
</evidence>
<reference evidence="5" key="1">
    <citation type="journal article" date="2023" name="Comput. Struct. Biotechnol. J.">
        <title>Discovery of a novel marine Bacteroidetes with a rich repertoire of carbohydrate-active enzymes.</title>
        <authorList>
            <person name="Chen B."/>
            <person name="Liu G."/>
            <person name="Chen Q."/>
            <person name="Wang H."/>
            <person name="Liu L."/>
            <person name="Tang K."/>
        </authorList>
    </citation>
    <scope>NUCLEOTIDE SEQUENCE</scope>
    <source>
        <strain evidence="5">TK19036</strain>
    </source>
</reference>
<dbReference type="PANTHER" id="PTHR38011:SF7">
    <property type="entry name" value="2,5-DIAMINO-6-RIBOSYLAMINO-4(3H)-PYRIMIDINONE 5'-PHOSPHATE REDUCTASE"/>
    <property type="match status" value="1"/>
</dbReference>
<accession>A0AA49JFG5</accession>
<comment type="pathway">
    <text evidence="1">Cofactor biosynthesis; riboflavin biosynthesis.</text>
</comment>
<dbReference type="GO" id="GO:0008703">
    <property type="term" value="F:5-amino-6-(5-phosphoribosylamino)uracil reductase activity"/>
    <property type="evidence" value="ECO:0007669"/>
    <property type="project" value="InterPro"/>
</dbReference>
<dbReference type="EMBL" id="CP120682">
    <property type="protein sequence ID" value="WKN35020.1"/>
    <property type="molecule type" value="Genomic_DNA"/>
</dbReference>
<sequence length="318" mass="35597">MALATYWRGLLLLKETISKSSETIRFCFINFGEKCEVYVNRLPVPDSQSSLVLVMVDPEAEIQHHKSTVFYLESTVLVLDYVYELDEEIIDFLATYMPYCFLPLKAKERKRAIAITHFAQSLDGKIATREGDSKWIGNEDNLVHAHRMRALCSSILIGSHTLNYDHPALTVRLVEGKNPRKVVLCSTESDFSSLQAQSEEPVLIIGTGDDPCLQNAEYSQLPPDSDGKIPCTDILSLLFEKGLYSVYVEGGSTTTSNFLAQKSIDILQLHIAPLIFGSGLDSFTLPSIASVTEAVQFDRFYFKPIGDTFMFVGEMDHD</sequence>
<evidence type="ECO:0000259" key="4">
    <source>
        <dbReference type="Pfam" id="PF01872"/>
    </source>
</evidence>
<evidence type="ECO:0000256" key="2">
    <source>
        <dbReference type="ARBA" id="ARBA00022857"/>
    </source>
</evidence>
<gene>
    <name evidence="5" type="ORF">K4G66_21825</name>
</gene>
<dbReference type="AlphaFoldDB" id="A0AA49JFG5"/>
<dbReference type="InterPro" id="IPR024072">
    <property type="entry name" value="DHFR-like_dom_sf"/>
</dbReference>
<feature type="domain" description="Bacterial bifunctional deaminase-reductase C-terminal" evidence="4">
    <location>
        <begin position="115"/>
        <end position="284"/>
    </location>
</feature>
<organism evidence="5">
    <name type="scientific">Roseihalotalea indica</name>
    <dbReference type="NCBI Taxonomy" id="2867963"/>
    <lineage>
        <taxon>Bacteria</taxon>
        <taxon>Pseudomonadati</taxon>
        <taxon>Bacteroidota</taxon>
        <taxon>Cytophagia</taxon>
        <taxon>Cytophagales</taxon>
        <taxon>Catalimonadaceae</taxon>
        <taxon>Roseihalotalea</taxon>
    </lineage>
</organism>
<dbReference type="InterPro" id="IPR050765">
    <property type="entry name" value="Riboflavin_Biosynth_HTPR"/>
</dbReference>
<keyword evidence="2" id="KW-0521">NADP</keyword>